<proteinExistence type="predicted"/>
<protein>
    <submittedName>
        <fullName evidence="1">Uncharacterized protein</fullName>
    </submittedName>
</protein>
<evidence type="ECO:0000313" key="2">
    <source>
        <dbReference type="Proteomes" id="UP001324115"/>
    </source>
</evidence>
<comment type="caution">
    <text evidence="1">The sequence shown here is derived from an EMBL/GenBank/DDBJ whole genome shotgun (WGS) entry which is preliminary data.</text>
</comment>
<organism evidence="1 2">
    <name type="scientific">Quercus rubra</name>
    <name type="common">Northern red oak</name>
    <name type="synonym">Quercus borealis</name>
    <dbReference type="NCBI Taxonomy" id="3512"/>
    <lineage>
        <taxon>Eukaryota</taxon>
        <taxon>Viridiplantae</taxon>
        <taxon>Streptophyta</taxon>
        <taxon>Embryophyta</taxon>
        <taxon>Tracheophyta</taxon>
        <taxon>Spermatophyta</taxon>
        <taxon>Magnoliopsida</taxon>
        <taxon>eudicotyledons</taxon>
        <taxon>Gunneridae</taxon>
        <taxon>Pentapetalae</taxon>
        <taxon>rosids</taxon>
        <taxon>fabids</taxon>
        <taxon>Fagales</taxon>
        <taxon>Fagaceae</taxon>
        <taxon>Quercus</taxon>
    </lineage>
</organism>
<reference evidence="1 2" key="1">
    <citation type="journal article" date="2023" name="G3 (Bethesda)">
        <title>A haplotype-resolved chromosome-scale genome for Quercus rubra L. provides insights into the genetics of adaptive traits for red oak species.</title>
        <authorList>
            <person name="Kapoor B."/>
            <person name="Jenkins J."/>
            <person name="Schmutz J."/>
            <person name="Zhebentyayeva T."/>
            <person name="Kuelheim C."/>
            <person name="Coggeshall M."/>
            <person name="Heim C."/>
            <person name="Lasky J.R."/>
            <person name="Leites L."/>
            <person name="Islam-Faridi N."/>
            <person name="Romero-Severson J."/>
            <person name="DeLeo V.L."/>
            <person name="Lucas S.M."/>
            <person name="Lazic D."/>
            <person name="Gailing O."/>
            <person name="Carlson J."/>
            <person name="Staton M."/>
        </authorList>
    </citation>
    <scope>NUCLEOTIDE SEQUENCE [LARGE SCALE GENOMIC DNA]</scope>
    <source>
        <strain evidence="1">Pseudo-F2</strain>
    </source>
</reference>
<accession>A0AAN7INN1</accession>
<name>A0AAN7INN1_QUERU</name>
<dbReference type="AlphaFoldDB" id="A0AAN7INN1"/>
<evidence type="ECO:0000313" key="1">
    <source>
        <dbReference type="EMBL" id="KAK4584064.1"/>
    </source>
</evidence>
<sequence length="60" mass="6668">MSTGSMLELPKYLVEVGEPYVSPKGLDFPSSQYFGLNVQGHCKSMHIQINIRNQNLASLV</sequence>
<dbReference type="EMBL" id="JAXUIC010000006">
    <property type="protein sequence ID" value="KAK4584064.1"/>
    <property type="molecule type" value="Genomic_DNA"/>
</dbReference>
<keyword evidence="2" id="KW-1185">Reference proteome</keyword>
<gene>
    <name evidence="1" type="ORF">RGQ29_021985</name>
</gene>
<dbReference type="Proteomes" id="UP001324115">
    <property type="component" value="Unassembled WGS sequence"/>
</dbReference>